<dbReference type="Pfam" id="PF23733">
    <property type="entry name" value="GRXCR1-2_C"/>
    <property type="match status" value="1"/>
</dbReference>
<reference evidence="3 4" key="1">
    <citation type="submission" date="2024-01" db="EMBL/GenBank/DDBJ databases">
        <title>The genomes of 5 underutilized Papilionoideae crops provide insights into root nodulation and disease resistanc.</title>
        <authorList>
            <person name="Jiang F."/>
        </authorList>
    </citation>
    <scope>NUCLEOTIDE SEQUENCE [LARGE SCALE GENOMIC DNA]</scope>
    <source>
        <strain evidence="3">LVBAO_FW01</strain>
        <tissue evidence="3">Leaves</tissue>
    </source>
</reference>
<evidence type="ECO:0000313" key="3">
    <source>
        <dbReference type="EMBL" id="KAK7336478.1"/>
    </source>
</evidence>
<dbReference type="Pfam" id="PF00462">
    <property type="entry name" value="Glutaredoxin"/>
    <property type="match status" value="1"/>
</dbReference>
<evidence type="ECO:0000313" key="4">
    <source>
        <dbReference type="Proteomes" id="UP001367508"/>
    </source>
</evidence>
<evidence type="ECO:0000256" key="1">
    <source>
        <dbReference type="SAM" id="MobiDB-lite"/>
    </source>
</evidence>
<dbReference type="EMBL" id="JAYMYQ010000004">
    <property type="protein sequence ID" value="KAK7336478.1"/>
    <property type="molecule type" value="Genomic_DNA"/>
</dbReference>
<feature type="compositionally biased region" description="Polar residues" evidence="1">
    <location>
        <begin position="95"/>
        <end position="117"/>
    </location>
</feature>
<proteinExistence type="predicted"/>
<dbReference type="SUPFAM" id="SSF52833">
    <property type="entry name" value="Thioredoxin-like"/>
    <property type="match status" value="1"/>
</dbReference>
<dbReference type="PANTHER" id="PTHR45669:SF18">
    <property type="entry name" value="GLUTAREDOXIN FAMILY PROTEIN"/>
    <property type="match status" value="1"/>
</dbReference>
<feature type="domain" description="Glutaredoxin" evidence="2">
    <location>
        <begin position="279"/>
        <end position="344"/>
    </location>
</feature>
<feature type="compositionally biased region" description="Polar residues" evidence="1">
    <location>
        <begin position="1"/>
        <end position="13"/>
    </location>
</feature>
<dbReference type="InterPro" id="IPR036249">
    <property type="entry name" value="Thioredoxin-like_sf"/>
</dbReference>
<comment type="caution">
    <text evidence="3">The sequence shown here is derived from an EMBL/GenBank/DDBJ whole genome shotgun (WGS) entry which is preliminary data.</text>
</comment>
<dbReference type="PANTHER" id="PTHR45669">
    <property type="entry name" value="GLUTAREDOXIN DOMAIN-CONTAINING CYSTEINE-RICH PROTEIN CG12206-RELATED"/>
    <property type="match status" value="1"/>
</dbReference>
<name>A0AAN9LLV3_CANGL</name>
<accession>A0AAN9LLV3</accession>
<dbReference type="AlphaFoldDB" id="A0AAN9LLV3"/>
<dbReference type="PROSITE" id="PS51354">
    <property type="entry name" value="GLUTAREDOXIN_2"/>
    <property type="match status" value="1"/>
</dbReference>
<feature type="region of interest" description="Disordered" evidence="1">
    <location>
        <begin position="94"/>
        <end position="117"/>
    </location>
</feature>
<gene>
    <name evidence="3" type="ORF">VNO77_17020</name>
</gene>
<sequence length="422" mass="46414">MGCSASRTITIVANKNPPEDPSPVSLTSSSFSSSSSSASQSHYSNSSSPPVRRALSLPMPLVHHPPIKKGDTHHLVSLTSTTYGSLLIDQKDTTLNHNNQPHLNKASNQTEPEQSLSPDSVINTWELMNGLDEEQEQDSQDTAKPLHSSILDKPSSCRYTAFDGSARKKLLDSFDSLKASQTTMENSSSSCSSSPLFSKKPLWQHLSEEALLAKLDPSVAWSYRRALSSRHLGRNTLFRDARSMGSSPLRSSSSYSSSSYSFGNNNLCRLPGTEDRIVLYCTSLRGIRKTYEDCCSVRMILRGFRVAIDERDISMDSSYRKELKDALGGKAVTLPQVFIRGKYVGNAEEMKQLNESGELAKLLEGFPTQDPGFVCDNCGDARFMPCPNCNGSRKLFEEEEGGLRRCPHCNENGLIRCPGCCS</sequence>
<dbReference type="CDD" id="cd03031">
    <property type="entry name" value="GRX_GRX_like"/>
    <property type="match status" value="1"/>
</dbReference>
<protein>
    <recommendedName>
        <fullName evidence="2">Glutaredoxin domain-containing protein</fullName>
    </recommendedName>
</protein>
<keyword evidence="4" id="KW-1185">Reference proteome</keyword>
<feature type="compositionally biased region" description="Low complexity" evidence="1">
    <location>
        <begin position="22"/>
        <end position="48"/>
    </location>
</feature>
<feature type="region of interest" description="Disordered" evidence="1">
    <location>
        <begin position="1"/>
        <end position="52"/>
    </location>
</feature>
<evidence type="ECO:0000259" key="2">
    <source>
        <dbReference type="Pfam" id="PF00462"/>
    </source>
</evidence>
<organism evidence="3 4">
    <name type="scientific">Canavalia gladiata</name>
    <name type="common">Sword bean</name>
    <name type="synonym">Dolichos gladiatus</name>
    <dbReference type="NCBI Taxonomy" id="3824"/>
    <lineage>
        <taxon>Eukaryota</taxon>
        <taxon>Viridiplantae</taxon>
        <taxon>Streptophyta</taxon>
        <taxon>Embryophyta</taxon>
        <taxon>Tracheophyta</taxon>
        <taxon>Spermatophyta</taxon>
        <taxon>Magnoliopsida</taxon>
        <taxon>eudicotyledons</taxon>
        <taxon>Gunneridae</taxon>
        <taxon>Pentapetalae</taxon>
        <taxon>rosids</taxon>
        <taxon>fabids</taxon>
        <taxon>Fabales</taxon>
        <taxon>Fabaceae</taxon>
        <taxon>Papilionoideae</taxon>
        <taxon>50 kb inversion clade</taxon>
        <taxon>NPAAA clade</taxon>
        <taxon>indigoferoid/millettioid clade</taxon>
        <taxon>Phaseoleae</taxon>
        <taxon>Canavalia</taxon>
    </lineage>
</organism>
<dbReference type="InterPro" id="IPR002109">
    <property type="entry name" value="Glutaredoxin"/>
</dbReference>
<dbReference type="Gene3D" id="3.40.30.10">
    <property type="entry name" value="Glutaredoxin"/>
    <property type="match status" value="1"/>
</dbReference>
<dbReference type="Proteomes" id="UP001367508">
    <property type="component" value="Unassembled WGS sequence"/>
</dbReference>